<dbReference type="InterPro" id="IPR003374">
    <property type="entry name" value="ApbE-like_sf"/>
</dbReference>
<dbReference type="InterPro" id="IPR024932">
    <property type="entry name" value="ApbE"/>
</dbReference>
<dbReference type="AlphaFoldDB" id="A0A2G1MCI8"/>
<evidence type="ECO:0000256" key="7">
    <source>
        <dbReference type="ARBA" id="ARBA00022827"/>
    </source>
</evidence>
<dbReference type="OrthoDB" id="9778595at2"/>
<dbReference type="GO" id="GO:0016740">
    <property type="term" value="F:transferase activity"/>
    <property type="evidence" value="ECO:0007669"/>
    <property type="project" value="UniProtKB-KW"/>
</dbReference>
<sequence>MQTRRRFLAIAAATLAAPGAVHAEGWRGTALGAEAAITLSGPRREVEAALAEARATLERMEALFSLHRPDSALSRLNATGRFDAPAPEFMAVIDLCAAAHAATGGRFDPTVQPLWRALAEQGDVPAAAARIGWERVARGAGLRLGPGQALTFNGIAQGYASDRVAEGLATRGFERALVNIGEMRALGGPWRIGIEDHARGLLGQATLTGGAIATSSPGALFLPGGASHILDPRSGGAVPPAWSSVSVEADSAALADALSTAFCLMERDEIAALRVAGLRRVRLVDAAGDLTTL</sequence>
<evidence type="ECO:0000256" key="1">
    <source>
        <dbReference type="ARBA" id="ARBA00001946"/>
    </source>
</evidence>
<evidence type="ECO:0000256" key="10">
    <source>
        <dbReference type="ARBA" id="ARBA00048540"/>
    </source>
</evidence>
<keyword evidence="13" id="KW-1185">Reference proteome</keyword>
<dbReference type="RefSeq" id="WP_099278436.1">
    <property type="nucleotide sequence ID" value="NZ_KZ304977.1"/>
</dbReference>
<evidence type="ECO:0000256" key="3">
    <source>
        <dbReference type="ARBA" id="ARBA00016337"/>
    </source>
</evidence>
<name>A0A2G1MCI8_9RHOB</name>
<comment type="catalytic activity">
    <reaction evidence="10">
        <text>L-threonyl-[protein] + FAD = FMN-L-threonyl-[protein] + AMP + H(+)</text>
        <dbReference type="Rhea" id="RHEA:36847"/>
        <dbReference type="Rhea" id="RHEA-COMP:11060"/>
        <dbReference type="Rhea" id="RHEA-COMP:11061"/>
        <dbReference type="ChEBI" id="CHEBI:15378"/>
        <dbReference type="ChEBI" id="CHEBI:30013"/>
        <dbReference type="ChEBI" id="CHEBI:57692"/>
        <dbReference type="ChEBI" id="CHEBI:74257"/>
        <dbReference type="ChEBI" id="CHEBI:456215"/>
        <dbReference type="EC" id="2.7.1.180"/>
    </reaction>
</comment>
<evidence type="ECO:0000313" key="13">
    <source>
        <dbReference type="Proteomes" id="UP000221860"/>
    </source>
</evidence>
<gene>
    <name evidence="12" type="ORF">CJ301_16360</name>
</gene>
<evidence type="ECO:0000256" key="2">
    <source>
        <dbReference type="ARBA" id="ARBA00011955"/>
    </source>
</evidence>
<dbReference type="GO" id="GO:0046872">
    <property type="term" value="F:metal ion binding"/>
    <property type="evidence" value="ECO:0007669"/>
    <property type="project" value="UniProtKB-KW"/>
</dbReference>
<comment type="cofactor">
    <cofactor evidence="1">
        <name>Mg(2+)</name>
        <dbReference type="ChEBI" id="CHEBI:18420"/>
    </cofactor>
</comment>
<dbReference type="PROSITE" id="PS51318">
    <property type="entry name" value="TAT"/>
    <property type="match status" value="1"/>
</dbReference>
<organism evidence="12 13">
    <name type="scientific">Limimaricola cinnabarinus</name>
    <dbReference type="NCBI Taxonomy" id="1125964"/>
    <lineage>
        <taxon>Bacteria</taxon>
        <taxon>Pseudomonadati</taxon>
        <taxon>Pseudomonadota</taxon>
        <taxon>Alphaproteobacteria</taxon>
        <taxon>Rhodobacterales</taxon>
        <taxon>Paracoccaceae</taxon>
        <taxon>Limimaricola</taxon>
    </lineage>
</organism>
<evidence type="ECO:0000256" key="4">
    <source>
        <dbReference type="ARBA" id="ARBA00022630"/>
    </source>
</evidence>
<dbReference type="PANTHER" id="PTHR30040:SF2">
    <property type="entry name" value="FAD:PROTEIN FMN TRANSFERASE"/>
    <property type="match status" value="1"/>
</dbReference>
<evidence type="ECO:0000313" key="12">
    <source>
        <dbReference type="EMBL" id="PHP26441.1"/>
    </source>
</evidence>
<dbReference type="SUPFAM" id="SSF143631">
    <property type="entry name" value="ApbE-like"/>
    <property type="match status" value="1"/>
</dbReference>
<keyword evidence="8" id="KW-0460">Magnesium</keyword>
<dbReference type="PANTHER" id="PTHR30040">
    <property type="entry name" value="THIAMINE BIOSYNTHESIS LIPOPROTEIN APBE"/>
    <property type="match status" value="1"/>
</dbReference>
<dbReference type="EC" id="2.7.1.180" evidence="2"/>
<evidence type="ECO:0000256" key="6">
    <source>
        <dbReference type="ARBA" id="ARBA00022723"/>
    </source>
</evidence>
<evidence type="ECO:0000256" key="11">
    <source>
        <dbReference type="SAM" id="SignalP"/>
    </source>
</evidence>
<evidence type="ECO:0000256" key="9">
    <source>
        <dbReference type="ARBA" id="ARBA00031306"/>
    </source>
</evidence>
<dbReference type="Gene3D" id="3.10.520.10">
    <property type="entry name" value="ApbE-like domains"/>
    <property type="match status" value="1"/>
</dbReference>
<keyword evidence="11" id="KW-0732">Signal</keyword>
<keyword evidence="5" id="KW-0808">Transferase</keyword>
<evidence type="ECO:0000256" key="8">
    <source>
        <dbReference type="ARBA" id="ARBA00022842"/>
    </source>
</evidence>
<keyword evidence="6" id="KW-0479">Metal-binding</keyword>
<keyword evidence="4" id="KW-0285">Flavoprotein</keyword>
<keyword evidence="7" id="KW-0274">FAD</keyword>
<accession>A0A2G1MCI8</accession>
<feature type="signal peptide" evidence="11">
    <location>
        <begin position="1"/>
        <end position="23"/>
    </location>
</feature>
<feature type="chain" id="PRO_5039905416" description="FAD:protein FMN transferase" evidence="11">
    <location>
        <begin position="24"/>
        <end position="293"/>
    </location>
</feature>
<proteinExistence type="predicted"/>
<evidence type="ECO:0000256" key="5">
    <source>
        <dbReference type="ARBA" id="ARBA00022679"/>
    </source>
</evidence>
<dbReference type="EMBL" id="NQWH01000037">
    <property type="protein sequence ID" value="PHP26441.1"/>
    <property type="molecule type" value="Genomic_DNA"/>
</dbReference>
<dbReference type="Pfam" id="PF02424">
    <property type="entry name" value="ApbE"/>
    <property type="match status" value="1"/>
</dbReference>
<dbReference type="Proteomes" id="UP000221860">
    <property type="component" value="Unassembled WGS sequence"/>
</dbReference>
<dbReference type="InterPro" id="IPR006311">
    <property type="entry name" value="TAT_signal"/>
</dbReference>
<comment type="caution">
    <text evidence="12">The sequence shown here is derived from an EMBL/GenBank/DDBJ whole genome shotgun (WGS) entry which is preliminary data.</text>
</comment>
<reference evidence="12 13" key="1">
    <citation type="submission" date="2017-08" db="EMBL/GenBank/DDBJ databases">
        <title>Draft Genome Sequence of Loktanella cinnabarina Strain XM1, Isolated from Coastal Surface Water.</title>
        <authorList>
            <person name="Ma R."/>
            <person name="Wang J."/>
            <person name="Wang Q."/>
            <person name="Ma Z."/>
            <person name="Li J."/>
            <person name="Chen L."/>
        </authorList>
    </citation>
    <scope>NUCLEOTIDE SEQUENCE [LARGE SCALE GENOMIC DNA]</scope>
    <source>
        <strain evidence="12 13">XM1</strain>
    </source>
</reference>
<protein>
    <recommendedName>
        <fullName evidence="3">FAD:protein FMN transferase</fullName>
        <ecNumber evidence="2">2.7.1.180</ecNumber>
    </recommendedName>
    <alternativeName>
        <fullName evidence="9">Flavin transferase</fullName>
    </alternativeName>
</protein>